<dbReference type="AlphaFoldDB" id="A0A1G1Z4B2"/>
<accession>A0A1G1Z4B2</accession>
<sequence>MYQAFEDMKAQSTDDLGHARYSVIRELNRIKDKDFSDTNSFWKRRELSKKLAREIYSRLDGSVPKPKSVKKKAGEASTND</sequence>
<proteinExistence type="predicted"/>
<dbReference type="STRING" id="1797689.A3F24_02425"/>
<feature type="region of interest" description="Disordered" evidence="1">
    <location>
        <begin position="61"/>
        <end position="80"/>
    </location>
</feature>
<gene>
    <name evidence="2" type="ORF">A3F24_02425</name>
</gene>
<dbReference type="EMBL" id="MHIX01000032">
    <property type="protein sequence ID" value="OGY58846.1"/>
    <property type="molecule type" value="Genomic_DNA"/>
</dbReference>
<reference evidence="2 3" key="1">
    <citation type="journal article" date="2016" name="Nat. Commun.">
        <title>Thousands of microbial genomes shed light on interconnected biogeochemical processes in an aquifer system.</title>
        <authorList>
            <person name="Anantharaman K."/>
            <person name="Brown C.T."/>
            <person name="Hug L.A."/>
            <person name="Sharon I."/>
            <person name="Castelle C.J."/>
            <person name="Probst A.J."/>
            <person name="Thomas B.C."/>
            <person name="Singh A."/>
            <person name="Wilkins M.J."/>
            <person name="Karaoz U."/>
            <person name="Brodie E.L."/>
            <person name="Williams K.H."/>
            <person name="Hubbard S.S."/>
            <person name="Banfield J.F."/>
        </authorList>
    </citation>
    <scope>NUCLEOTIDE SEQUENCE [LARGE SCALE GENOMIC DNA]</scope>
</reference>
<evidence type="ECO:0000313" key="3">
    <source>
        <dbReference type="Proteomes" id="UP000178515"/>
    </source>
</evidence>
<name>A0A1G1Z4B2_9BACT</name>
<comment type="caution">
    <text evidence="2">The sequence shown here is derived from an EMBL/GenBank/DDBJ whole genome shotgun (WGS) entry which is preliminary data.</text>
</comment>
<organism evidence="2 3">
    <name type="scientific">Candidatus Colwellbacteria bacterium RIFCSPHIGHO2_12_FULL_44_17</name>
    <dbReference type="NCBI Taxonomy" id="1797689"/>
    <lineage>
        <taxon>Bacteria</taxon>
        <taxon>Candidatus Colwelliibacteriota</taxon>
    </lineage>
</organism>
<protein>
    <submittedName>
        <fullName evidence="2">Uncharacterized protein</fullName>
    </submittedName>
</protein>
<dbReference type="Proteomes" id="UP000178515">
    <property type="component" value="Unassembled WGS sequence"/>
</dbReference>
<evidence type="ECO:0000313" key="2">
    <source>
        <dbReference type="EMBL" id="OGY58846.1"/>
    </source>
</evidence>
<evidence type="ECO:0000256" key="1">
    <source>
        <dbReference type="SAM" id="MobiDB-lite"/>
    </source>
</evidence>